<dbReference type="InterPro" id="IPR002173">
    <property type="entry name" value="Carboh/pur_kinase_PfkB_CS"/>
</dbReference>
<dbReference type="RefSeq" id="WP_229796188.1">
    <property type="nucleotide sequence ID" value="NZ_BMRG01000017.1"/>
</dbReference>
<evidence type="ECO:0000256" key="1">
    <source>
        <dbReference type="ARBA" id="ARBA00010688"/>
    </source>
</evidence>
<dbReference type="Gene3D" id="3.40.1190.20">
    <property type="match status" value="1"/>
</dbReference>
<evidence type="ECO:0000313" key="8">
    <source>
        <dbReference type="Proteomes" id="UP000639606"/>
    </source>
</evidence>
<accession>A0A918ARV8</accession>
<feature type="domain" description="Carbohydrate kinase PfkB" evidence="6">
    <location>
        <begin position="2"/>
        <end position="284"/>
    </location>
</feature>
<dbReference type="Proteomes" id="UP000639606">
    <property type="component" value="Unassembled WGS sequence"/>
</dbReference>
<dbReference type="EMBL" id="BMRG01000017">
    <property type="protein sequence ID" value="GGP77174.1"/>
    <property type="molecule type" value="Genomic_DNA"/>
</dbReference>
<sequence length="298" mass="30447">MRIAVVGQVARDLVLVVPHVPDAGGSAPVRQRREMLGGKGANIAVSAAQLGASPVLVGVLGDDEVADRLVEQLTADGIDTSALVRRPDTTTGLVVDVVCDGRYRYFEDLPESVLLAPADVSAAADALASADAVVVQLQQPGEAALVAARAARGLVVLDGVPSDRVDELLAAADVLRADHQEAELLTGHPVDGVDAALRAGRELLERGPSVVALEVGGEGNAFVWREGELFLPLDDVEVVDTSGGGDAFVAALTVALVGGADVPEAARRAVTASGKTVDHPGGRPDLAPSPRESNAQAV</sequence>
<evidence type="ECO:0000256" key="4">
    <source>
        <dbReference type="RuleBase" id="RU003704"/>
    </source>
</evidence>
<dbReference type="GO" id="GO:0006796">
    <property type="term" value="P:phosphate-containing compound metabolic process"/>
    <property type="evidence" value="ECO:0007669"/>
    <property type="project" value="UniProtKB-ARBA"/>
</dbReference>
<reference evidence="7" key="2">
    <citation type="submission" date="2020-09" db="EMBL/GenBank/DDBJ databases">
        <authorList>
            <person name="Sun Q."/>
            <person name="Ohkuma M."/>
        </authorList>
    </citation>
    <scope>NUCLEOTIDE SEQUENCE</scope>
    <source>
        <strain evidence="7">JCM 3313</strain>
    </source>
</reference>
<feature type="region of interest" description="Disordered" evidence="5">
    <location>
        <begin position="270"/>
        <end position="298"/>
    </location>
</feature>
<dbReference type="AlphaFoldDB" id="A0A918ARV8"/>
<comment type="caution">
    <text evidence="7">The sequence shown here is derived from an EMBL/GenBank/DDBJ whole genome shotgun (WGS) entry which is preliminary data.</text>
</comment>
<protein>
    <submittedName>
        <fullName evidence="7">Ribokinase</fullName>
    </submittedName>
</protein>
<comment type="similarity">
    <text evidence="1 4">Belongs to the carbohydrate kinase PfkB family.</text>
</comment>
<proteinExistence type="inferred from homology"/>
<evidence type="ECO:0000256" key="5">
    <source>
        <dbReference type="SAM" id="MobiDB-lite"/>
    </source>
</evidence>
<evidence type="ECO:0000259" key="6">
    <source>
        <dbReference type="Pfam" id="PF00294"/>
    </source>
</evidence>
<keyword evidence="2 4" id="KW-0808">Transferase</keyword>
<keyword evidence="8" id="KW-1185">Reference proteome</keyword>
<dbReference type="InterPro" id="IPR002139">
    <property type="entry name" value="Ribo/fructo_kinase"/>
</dbReference>
<dbReference type="PROSITE" id="PS00584">
    <property type="entry name" value="PFKB_KINASES_2"/>
    <property type="match status" value="1"/>
</dbReference>
<reference evidence="7" key="1">
    <citation type="journal article" date="2014" name="Int. J. Syst. Evol. Microbiol.">
        <title>Complete genome sequence of Corynebacterium casei LMG S-19264T (=DSM 44701T), isolated from a smear-ripened cheese.</title>
        <authorList>
            <consortium name="US DOE Joint Genome Institute (JGI-PGF)"/>
            <person name="Walter F."/>
            <person name="Albersmeier A."/>
            <person name="Kalinowski J."/>
            <person name="Ruckert C."/>
        </authorList>
    </citation>
    <scope>NUCLEOTIDE SEQUENCE</scope>
    <source>
        <strain evidence="7">JCM 3313</strain>
    </source>
</reference>
<evidence type="ECO:0000313" key="7">
    <source>
        <dbReference type="EMBL" id="GGP77174.1"/>
    </source>
</evidence>
<evidence type="ECO:0000256" key="3">
    <source>
        <dbReference type="ARBA" id="ARBA00022777"/>
    </source>
</evidence>
<dbReference type="PANTHER" id="PTHR10584:SF157">
    <property type="entry name" value="SULFOFRUCTOSE KINASE"/>
    <property type="match status" value="1"/>
</dbReference>
<gene>
    <name evidence="7" type="primary">rbsK</name>
    <name evidence="7" type="ORF">GCM10010185_58510</name>
</gene>
<keyword evidence="3 4" id="KW-0418">Kinase</keyword>
<dbReference type="Pfam" id="PF00294">
    <property type="entry name" value="PfkB"/>
    <property type="match status" value="1"/>
</dbReference>
<name>A0A918ARV8_9PSEU</name>
<dbReference type="GO" id="GO:0016301">
    <property type="term" value="F:kinase activity"/>
    <property type="evidence" value="ECO:0007669"/>
    <property type="project" value="UniProtKB-KW"/>
</dbReference>
<dbReference type="GO" id="GO:0005829">
    <property type="term" value="C:cytosol"/>
    <property type="evidence" value="ECO:0007669"/>
    <property type="project" value="TreeGrafter"/>
</dbReference>
<dbReference type="PANTHER" id="PTHR10584">
    <property type="entry name" value="SUGAR KINASE"/>
    <property type="match status" value="1"/>
</dbReference>
<organism evidence="7 8">
    <name type="scientific">Saccharothrix coeruleofusca</name>
    <dbReference type="NCBI Taxonomy" id="33919"/>
    <lineage>
        <taxon>Bacteria</taxon>
        <taxon>Bacillati</taxon>
        <taxon>Actinomycetota</taxon>
        <taxon>Actinomycetes</taxon>
        <taxon>Pseudonocardiales</taxon>
        <taxon>Pseudonocardiaceae</taxon>
        <taxon>Saccharothrix</taxon>
    </lineage>
</organism>
<dbReference type="SUPFAM" id="SSF53613">
    <property type="entry name" value="Ribokinase-like"/>
    <property type="match status" value="1"/>
</dbReference>
<dbReference type="InterPro" id="IPR029056">
    <property type="entry name" value="Ribokinase-like"/>
</dbReference>
<dbReference type="InterPro" id="IPR011611">
    <property type="entry name" value="PfkB_dom"/>
</dbReference>
<dbReference type="PRINTS" id="PR00990">
    <property type="entry name" value="RIBOKINASE"/>
</dbReference>
<evidence type="ECO:0000256" key="2">
    <source>
        <dbReference type="ARBA" id="ARBA00022679"/>
    </source>
</evidence>